<dbReference type="Pfam" id="PF02350">
    <property type="entry name" value="Epimerase_2"/>
    <property type="match status" value="1"/>
</dbReference>
<dbReference type="AlphaFoldDB" id="A0AAD5KDF9"/>
<evidence type="ECO:0000313" key="2">
    <source>
        <dbReference type="EMBL" id="KAI9549229.1"/>
    </source>
</evidence>
<feature type="domain" description="UDP-N-acetylglucosamine 2-epimerase" evidence="1">
    <location>
        <begin position="101"/>
        <end position="184"/>
    </location>
</feature>
<protein>
    <recommendedName>
        <fullName evidence="1">UDP-N-acetylglucosamine 2-epimerase domain-containing protein</fullName>
    </recommendedName>
</protein>
<reference evidence="2" key="1">
    <citation type="submission" date="2022-05" db="EMBL/GenBank/DDBJ databases">
        <title>A multi-omics perspective on studying reproductive biology in Daphnia sinensis.</title>
        <authorList>
            <person name="Jia J."/>
        </authorList>
    </citation>
    <scope>NUCLEOTIDE SEQUENCE</scope>
    <source>
        <strain evidence="2">WSL</strain>
    </source>
</reference>
<dbReference type="PANTHER" id="PTHR43174">
    <property type="entry name" value="UDP-N-ACETYLGLUCOSAMINE 2-EPIMERASE"/>
    <property type="match status" value="1"/>
</dbReference>
<dbReference type="PANTHER" id="PTHR43174:SF1">
    <property type="entry name" value="UDP-N-ACETYLGLUCOSAMINE 2-EPIMERASE"/>
    <property type="match status" value="1"/>
</dbReference>
<dbReference type="SUPFAM" id="SSF53756">
    <property type="entry name" value="UDP-Glycosyltransferase/glycogen phosphorylase"/>
    <property type="match status" value="1"/>
</dbReference>
<organism evidence="2 3">
    <name type="scientific">Daphnia sinensis</name>
    <dbReference type="NCBI Taxonomy" id="1820382"/>
    <lineage>
        <taxon>Eukaryota</taxon>
        <taxon>Metazoa</taxon>
        <taxon>Ecdysozoa</taxon>
        <taxon>Arthropoda</taxon>
        <taxon>Crustacea</taxon>
        <taxon>Branchiopoda</taxon>
        <taxon>Diplostraca</taxon>
        <taxon>Cladocera</taxon>
        <taxon>Anomopoda</taxon>
        <taxon>Daphniidae</taxon>
        <taxon>Daphnia</taxon>
        <taxon>Daphnia similis group</taxon>
    </lineage>
</organism>
<dbReference type="InterPro" id="IPR003331">
    <property type="entry name" value="UDP_GlcNAc_Epimerase_2_dom"/>
</dbReference>
<keyword evidence="3" id="KW-1185">Reference proteome</keyword>
<dbReference type="EMBL" id="WJBH02000343">
    <property type="protein sequence ID" value="KAI9549229.1"/>
    <property type="molecule type" value="Genomic_DNA"/>
</dbReference>
<dbReference type="InterPro" id="IPR001451">
    <property type="entry name" value="Hexapep"/>
</dbReference>
<evidence type="ECO:0000313" key="3">
    <source>
        <dbReference type="Proteomes" id="UP000820818"/>
    </source>
</evidence>
<dbReference type="SUPFAM" id="SSF51161">
    <property type="entry name" value="Trimeric LpxA-like enzymes"/>
    <property type="match status" value="1"/>
</dbReference>
<comment type="caution">
    <text evidence="2">The sequence shown here is derived from an EMBL/GenBank/DDBJ whole genome shotgun (WGS) entry which is preliminary data.</text>
</comment>
<dbReference type="InterPro" id="IPR029767">
    <property type="entry name" value="WecB-like"/>
</dbReference>
<dbReference type="Gene3D" id="3.40.50.2000">
    <property type="entry name" value="Glycogen Phosphorylase B"/>
    <property type="match status" value="1"/>
</dbReference>
<name>A0AAD5KDF9_9CRUS</name>
<proteinExistence type="predicted"/>
<dbReference type="Gene3D" id="2.160.10.10">
    <property type="entry name" value="Hexapeptide repeat proteins"/>
    <property type="match status" value="1"/>
</dbReference>
<dbReference type="Pfam" id="PF00132">
    <property type="entry name" value="Hexapep"/>
    <property type="match status" value="1"/>
</dbReference>
<evidence type="ECO:0000259" key="1">
    <source>
        <dbReference type="Pfam" id="PF02350"/>
    </source>
</evidence>
<dbReference type="Proteomes" id="UP000820818">
    <property type="component" value="Unassembled WGS sequence"/>
</dbReference>
<accession>A0AAD5KDF9</accession>
<sequence>MFMTFPLSEQGGIQIGRYCWIGANAVVLSGVKLGDHTVVAAGRWSRNRVKRFAVLAGNPARVVKRLDKERVVAFDHPWLTVGTPKRWWWFSWPKHRADAGKLEALILTEKPDWVLVYGDTDSTLAGALAASKLHIPVAHVEAGLRSFNRRMPEEINRVMTDHLSSVLFAPTQTAVKHLAHEGIAE</sequence>
<gene>
    <name evidence="2" type="ORF">GHT06_007324</name>
</gene>
<dbReference type="InterPro" id="IPR011004">
    <property type="entry name" value="Trimer_LpxA-like_sf"/>
</dbReference>